<sequence length="696" mass="78129">MKNQRFIQEVFQENGVLARVISGYEWRPEQTRLAQRVMETFDRTGILIAEAPTGIGKSLAYLVPAAQWALKNGPVIVSSYTKTLQDQIIKNDAPLLSRLVHPDLRVAVLKGRGNYLCRRRWEIFRQEEGSSLDGQYLIQRLEGWVKLTETGDLAEVADLGRRAYRSLRRITSHPRFCQNGVCTPETGCFYNTARRRAMDSQIVVVNHSLLLADLAISGEILPESEAIIIDEAHHLADVARQSLSIQLSRRETEEALREAGGLGEPGATDALRRLVRDLAPPVRRTEWMGSLRRIEEAVHRCHERTDFIFRGPQDPIPENGFRRRYRTADESPLPAAETEDLLGGLSEIGRGLSNLLESLEELAPAGERDNEQWNRVRTGIEEIRNSDAALRHLLSPDDPGRVYAYDHAPETGLVLKSIPLDIGEDLREKLFYQKQISVLTSATLAVGDSVEYMTRQVGLSPTDYMSAIYPSPFKMQEQVLSLGFKSGPNPNSKNFDTYVAEVVEKIVQKTPRKTLVLFTSRDLLSRVAEKLRSALPKMKILEQVRGGEEGAQLSESFRRSHRAVLLGTASFWEGVDFPGADLEILVLTRLPFAVPSDPLEEALTEEIQVSGGQAFQERSLPQAILKFRQGFGRLIRRRTDRGVFLVLDPRYCLSGYGPNFQKSLDVESRAMRSPDEAADAVYKWFAQDSSEGGTSS</sequence>
<dbReference type="SMART" id="SM00487">
    <property type="entry name" value="DEXDc"/>
    <property type="match status" value="1"/>
</dbReference>
<evidence type="ECO:0000256" key="15">
    <source>
        <dbReference type="ARBA" id="ARBA00044969"/>
    </source>
</evidence>
<dbReference type="InterPro" id="IPR014001">
    <property type="entry name" value="Helicase_ATP-bd"/>
</dbReference>
<evidence type="ECO:0000256" key="4">
    <source>
        <dbReference type="ARBA" id="ARBA00022741"/>
    </source>
</evidence>
<evidence type="ECO:0000256" key="14">
    <source>
        <dbReference type="ARBA" id="ARBA00038058"/>
    </source>
</evidence>
<dbReference type="GO" id="GO:0016818">
    <property type="term" value="F:hydrolase activity, acting on acid anhydrides, in phosphorus-containing anhydrides"/>
    <property type="evidence" value="ECO:0007669"/>
    <property type="project" value="InterPro"/>
</dbReference>
<dbReference type="GO" id="GO:0003677">
    <property type="term" value="F:DNA binding"/>
    <property type="evidence" value="ECO:0007669"/>
    <property type="project" value="UniProtKB-KW"/>
</dbReference>
<dbReference type="Gene3D" id="3.40.50.300">
    <property type="entry name" value="P-loop containing nucleotide triphosphate hydrolases"/>
    <property type="match status" value="2"/>
</dbReference>
<evidence type="ECO:0000256" key="7">
    <source>
        <dbReference type="ARBA" id="ARBA00022806"/>
    </source>
</evidence>
<protein>
    <recommendedName>
        <fullName evidence="15">DNA 5'-3' helicase</fullName>
        <ecNumber evidence="15">5.6.2.3</ecNumber>
    </recommendedName>
</protein>
<keyword evidence="6" id="KW-0378">Hydrolase</keyword>
<comment type="cofactor">
    <cofactor evidence="1">
        <name>[4Fe-4S] cluster</name>
        <dbReference type="ChEBI" id="CHEBI:49883"/>
    </cofactor>
</comment>
<keyword evidence="7" id="KW-0347">Helicase</keyword>
<comment type="caution">
    <text evidence="18">The sequence shown here is derived from an EMBL/GenBank/DDBJ whole genome shotgun (WGS) entry which is preliminary data.</text>
</comment>
<keyword evidence="2" id="KW-0004">4Fe-4S</keyword>
<name>A0A948S079_UNCEI</name>
<dbReference type="Pfam" id="PF00270">
    <property type="entry name" value="DEAD"/>
    <property type="match status" value="1"/>
</dbReference>
<evidence type="ECO:0000256" key="12">
    <source>
        <dbReference type="ARBA" id="ARBA00023204"/>
    </source>
</evidence>
<dbReference type="GO" id="GO:0051539">
    <property type="term" value="F:4 iron, 4 sulfur cluster binding"/>
    <property type="evidence" value="ECO:0007669"/>
    <property type="project" value="UniProtKB-KW"/>
</dbReference>
<accession>A0A948S079</accession>
<dbReference type="PANTHER" id="PTHR11472:SF34">
    <property type="entry name" value="REGULATOR OF TELOMERE ELONGATION HELICASE 1"/>
    <property type="match status" value="1"/>
</dbReference>
<evidence type="ECO:0000256" key="13">
    <source>
        <dbReference type="ARBA" id="ARBA00023235"/>
    </source>
</evidence>
<keyword evidence="9" id="KW-0408">Iron</keyword>
<keyword evidence="13" id="KW-0413">Isomerase</keyword>
<proteinExistence type="inferred from homology"/>
<dbReference type="SUPFAM" id="SSF52540">
    <property type="entry name" value="P-loop containing nucleoside triphosphate hydrolases"/>
    <property type="match status" value="2"/>
</dbReference>
<keyword evidence="8" id="KW-0067">ATP-binding</keyword>
<keyword evidence="4" id="KW-0547">Nucleotide-binding</keyword>
<dbReference type="InterPro" id="IPR011545">
    <property type="entry name" value="DEAD/DEAH_box_helicase_dom"/>
</dbReference>
<evidence type="ECO:0000256" key="3">
    <source>
        <dbReference type="ARBA" id="ARBA00022723"/>
    </source>
</evidence>
<keyword evidence="11" id="KW-0238">DNA-binding</keyword>
<keyword evidence="5" id="KW-0227">DNA damage</keyword>
<comment type="similarity">
    <text evidence="14">Belongs to the helicase family. DinG subfamily.</text>
</comment>
<dbReference type="PROSITE" id="PS51193">
    <property type="entry name" value="HELICASE_ATP_BIND_2"/>
    <property type="match status" value="1"/>
</dbReference>
<dbReference type="GO" id="GO:0043139">
    <property type="term" value="F:5'-3' DNA helicase activity"/>
    <property type="evidence" value="ECO:0007669"/>
    <property type="project" value="UniProtKB-EC"/>
</dbReference>
<keyword evidence="10" id="KW-0411">Iron-sulfur</keyword>
<gene>
    <name evidence="18" type="ORF">KJ970_10930</name>
</gene>
<dbReference type="InterPro" id="IPR014013">
    <property type="entry name" value="Helic_SF1/SF2_ATP-bd_DinG/Rad3"/>
</dbReference>
<evidence type="ECO:0000256" key="6">
    <source>
        <dbReference type="ARBA" id="ARBA00022801"/>
    </source>
</evidence>
<dbReference type="PANTHER" id="PTHR11472">
    <property type="entry name" value="DNA REPAIR DEAD HELICASE RAD3/XP-D SUBFAMILY MEMBER"/>
    <property type="match status" value="1"/>
</dbReference>
<dbReference type="InterPro" id="IPR006554">
    <property type="entry name" value="Helicase-like_DEXD_c2"/>
</dbReference>
<evidence type="ECO:0000256" key="1">
    <source>
        <dbReference type="ARBA" id="ARBA00001966"/>
    </source>
</evidence>
<evidence type="ECO:0000256" key="8">
    <source>
        <dbReference type="ARBA" id="ARBA00022840"/>
    </source>
</evidence>
<dbReference type="EMBL" id="JAHJDP010000061">
    <property type="protein sequence ID" value="MBU2691429.1"/>
    <property type="molecule type" value="Genomic_DNA"/>
</dbReference>
<evidence type="ECO:0000256" key="9">
    <source>
        <dbReference type="ARBA" id="ARBA00023004"/>
    </source>
</evidence>
<dbReference type="Proteomes" id="UP000777784">
    <property type="component" value="Unassembled WGS sequence"/>
</dbReference>
<dbReference type="InterPro" id="IPR045028">
    <property type="entry name" value="DinG/Rad3-like"/>
</dbReference>
<dbReference type="SMART" id="SM00491">
    <property type="entry name" value="HELICc2"/>
    <property type="match status" value="1"/>
</dbReference>
<keyword evidence="12" id="KW-0234">DNA repair</keyword>
<dbReference type="AlphaFoldDB" id="A0A948S079"/>
<evidence type="ECO:0000256" key="11">
    <source>
        <dbReference type="ARBA" id="ARBA00023125"/>
    </source>
</evidence>
<evidence type="ECO:0000256" key="10">
    <source>
        <dbReference type="ARBA" id="ARBA00023014"/>
    </source>
</evidence>
<evidence type="ECO:0000256" key="2">
    <source>
        <dbReference type="ARBA" id="ARBA00022485"/>
    </source>
</evidence>
<dbReference type="GO" id="GO:0006281">
    <property type="term" value="P:DNA repair"/>
    <property type="evidence" value="ECO:0007669"/>
    <property type="project" value="UniProtKB-KW"/>
</dbReference>
<dbReference type="GO" id="GO:0046872">
    <property type="term" value="F:metal ion binding"/>
    <property type="evidence" value="ECO:0007669"/>
    <property type="project" value="UniProtKB-KW"/>
</dbReference>
<evidence type="ECO:0000313" key="19">
    <source>
        <dbReference type="Proteomes" id="UP000777784"/>
    </source>
</evidence>
<feature type="domain" description="Helicase ATP-binding" evidence="17">
    <location>
        <begin position="16"/>
        <end position="286"/>
    </location>
</feature>
<dbReference type="SMART" id="SM00488">
    <property type="entry name" value="DEXDc2"/>
    <property type="match status" value="1"/>
</dbReference>
<evidence type="ECO:0000313" key="18">
    <source>
        <dbReference type="EMBL" id="MBU2691429.1"/>
    </source>
</evidence>
<dbReference type="Pfam" id="PF06733">
    <property type="entry name" value="DEAD_2"/>
    <property type="match status" value="1"/>
</dbReference>
<evidence type="ECO:0000256" key="5">
    <source>
        <dbReference type="ARBA" id="ARBA00022763"/>
    </source>
</evidence>
<dbReference type="EC" id="5.6.2.3" evidence="15"/>
<dbReference type="InterPro" id="IPR010614">
    <property type="entry name" value="RAD3-like_helicase_DEAD"/>
</dbReference>
<comment type="catalytic activity">
    <reaction evidence="16">
        <text>ATP + H2O = ADP + phosphate + H(+)</text>
        <dbReference type="Rhea" id="RHEA:13065"/>
        <dbReference type="ChEBI" id="CHEBI:15377"/>
        <dbReference type="ChEBI" id="CHEBI:15378"/>
        <dbReference type="ChEBI" id="CHEBI:30616"/>
        <dbReference type="ChEBI" id="CHEBI:43474"/>
        <dbReference type="ChEBI" id="CHEBI:456216"/>
        <dbReference type="EC" id="5.6.2.3"/>
    </reaction>
</comment>
<reference evidence="18" key="1">
    <citation type="submission" date="2021-05" db="EMBL/GenBank/DDBJ databases">
        <title>Energy efficiency and biological interactions define the core microbiome of deep oligotrophic groundwater.</title>
        <authorList>
            <person name="Mehrshad M."/>
            <person name="Lopez-Fernandez M."/>
            <person name="Bell E."/>
            <person name="Bernier-Latmani R."/>
            <person name="Bertilsson S."/>
            <person name="Dopson M."/>
        </authorList>
    </citation>
    <scope>NUCLEOTIDE SEQUENCE</scope>
    <source>
        <strain evidence="18">Modern_marine.mb.64</strain>
    </source>
</reference>
<dbReference type="GO" id="GO:0005524">
    <property type="term" value="F:ATP binding"/>
    <property type="evidence" value="ECO:0007669"/>
    <property type="project" value="UniProtKB-KW"/>
</dbReference>
<keyword evidence="3" id="KW-0479">Metal-binding</keyword>
<dbReference type="InterPro" id="IPR027417">
    <property type="entry name" value="P-loop_NTPase"/>
</dbReference>
<evidence type="ECO:0000259" key="17">
    <source>
        <dbReference type="PROSITE" id="PS51193"/>
    </source>
</evidence>
<dbReference type="Pfam" id="PF13307">
    <property type="entry name" value="Helicase_C_2"/>
    <property type="match status" value="1"/>
</dbReference>
<dbReference type="InterPro" id="IPR006555">
    <property type="entry name" value="ATP-dep_Helicase_C"/>
</dbReference>
<organism evidence="18 19">
    <name type="scientific">Eiseniibacteriota bacterium</name>
    <dbReference type="NCBI Taxonomy" id="2212470"/>
    <lineage>
        <taxon>Bacteria</taxon>
        <taxon>Candidatus Eiseniibacteriota</taxon>
    </lineage>
</organism>
<evidence type="ECO:0000256" key="16">
    <source>
        <dbReference type="ARBA" id="ARBA00048954"/>
    </source>
</evidence>